<dbReference type="Pfam" id="PF07995">
    <property type="entry name" value="GSDH"/>
    <property type="match status" value="1"/>
</dbReference>
<reference evidence="3" key="1">
    <citation type="journal article" date="2019" name="Int. J. Syst. Evol. Microbiol.">
        <title>The Global Catalogue of Microorganisms (GCM) 10K type strain sequencing project: providing services to taxonomists for standard genome sequencing and annotation.</title>
        <authorList>
            <consortium name="The Broad Institute Genomics Platform"/>
            <consortium name="The Broad Institute Genome Sequencing Center for Infectious Disease"/>
            <person name="Wu L."/>
            <person name="Ma J."/>
        </authorList>
    </citation>
    <scope>NUCLEOTIDE SEQUENCE [LARGE SCALE GENOMIC DNA]</scope>
    <source>
        <strain evidence="3">KCTC 52473</strain>
    </source>
</reference>
<name>A0ABV7FQ21_9ALTE</name>
<keyword evidence="2" id="KW-0560">Oxidoreductase</keyword>
<dbReference type="GO" id="GO:0016491">
    <property type="term" value="F:oxidoreductase activity"/>
    <property type="evidence" value="ECO:0007669"/>
    <property type="project" value="UniProtKB-KW"/>
</dbReference>
<sequence>MSAVEYILEPVLSEIPLSSSLSVLPSGDIVIVHKKGGLTLLSSQVVAETNSTLKFSKNSMINLVPDDLYVSRQGGLIAFVAHPNYEKNGWLYLSYAAGTANKNFLKIVRFRLNNNTVTDQASIFRVAQDKDTPVHFGGKMAFSLQGHLLVTSGDGFDYREKAQVLSNQLGKVLRMSDTGEALIENPYYVGSTAHPDTPKNYVFTLGHRNPQALLVRSDGVIVSNEHGPKGGDEINVLEAGVNYGWPVVTNGTDYIGASISPFKNYKGMRLPNYDWTPSIAPSSMVFYEGGKFPELRNHYLITSLKLKNIYLVTKDFTSGHQATLFSAPQTRLRDIAVLPSGDLIVLSDGENATLSVLKKR</sequence>
<dbReference type="SUPFAM" id="SSF50952">
    <property type="entry name" value="Soluble quinoprotein glucose dehydrogenase"/>
    <property type="match status" value="1"/>
</dbReference>
<organism evidence="2 3">
    <name type="scientific">Agaribacter flavus</name>
    <dbReference type="NCBI Taxonomy" id="1902781"/>
    <lineage>
        <taxon>Bacteria</taxon>
        <taxon>Pseudomonadati</taxon>
        <taxon>Pseudomonadota</taxon>
        <taxon>Gammaproteobacteria</taxon>
        <taxon>Alteromonadales</taxon>
        <taxon>Alteromonadaceae</taxon>
        <taxon>Agaribacter</taxon>
    </lineage>
</organism>
<gene>
    <name evidence="2" type="ORF">ACFOHL_11295</name>
</gene>
<dbReference type="InterPro" id="IPR012938">
    <property type="entry name" value="Glc/Sorbosone_DH"/>
</dbReference>
<dbReference type="EC" id="1.1.5.-" evidence="2"/>
<dbReference type="InterPro" id="IPR011042">
    <property type="entry name" value="6-blade_b-propeller_TolB-like"/>
</dbReference>
<evidence type="ECO:0000313" key="3">
    <source>
        <dbReference type="Proteomes" id="UP001595478"/>
    </source>
</evidence>
<evidence type="ECO:0000313" key="2">
    <source>
        <dbReference type="EMBL" id="MFC3122205.1"/>
    </source>
</evidence>
<feature type="domain" description="Glucose/Sorbosone dehydrogenase" evidence="1">
    <location>
        <begin position="20"/>
        <end position="354"/>
    </location>
</feature>
<dbReference type="Proteomes" id="UP001595478">
    <property type="component" value="Unassembled WGS sequence"/>
</dbReference>
<dbReference type="PANTHER" id="PTHR19328:SF75">
    <property type="entry name" value="ALDOSE SUGAR DEHYDROGENASE YLII"/>
    <property type="match status" value="1"/>
</dbReference>
<comment type="caution">
    <text evidence="2">The sequence shown here is derived from an EMBL/GenBank/DDBJ whole genome shotgun (WGS) entry which is preliminary data.</text>
</comment>
<keyword evidence="3" id="KW-1185">Reference proteome</keyword>
<dbReference type="Gene3D" id="2.120.10.30">
    <property type="entry name" value="TolB, C-terminal domain"/>
    <property type="match status" value="1"/>
</dbReference>
<evidence type="ECO:0000259" key="1">
    <source>
        <dbReference type="Pfam" id="PF07995"/>
    </source>
</evidence>
<dbReference type="InterPro" id="IPR011041">
    <property type="entry name" value="Quinoprot_gluc/sorb_DH_b-prop"/>
</dbReference>
<dbReference type="EMBL" id="JBHRSW010000018">
    <property type="protein sequence ID" value="MFC3122205.1"/>
    <property type="molecule type" value="Genomic_DNA"/>
</dbReference>
<dbReference type="RefSeq" id="WP_376920338.1">
    <property type="nucleotide sequence ID" value="NZ_JBHRSW010000018.1"/>
</dbReference>
<accession>A0ABV7FQ21</accession>
<protein>
    <submittedName>
        <fullName evidence="2">PQQ-dependent sugar dehydrogenase</fullName>
        <ecNumber evidence="2">1.1.5.-</ecNumber>
    </submittedName>
</protein>
<proteinExistence type="predicted"/>
<dbReference type="PANTHER" id="PTHR19328">
    <property type="entry name" value="HEDGEHOG-INTERACTING PROTEIN"/>
    <property type="match status" value="1"/>
</dbReference>